<protein>
    <recommendedName>
        <fullName evidence="2">apyrase</fullName>
        <ecNumber evidence="2">3.6.1.5</ecNumber>
    </recommendedName>
    <alternativeName>
        <fullName evidence="6">ATP-diphosphatase</fullName>
    </alternativeName>
    <alternativeName>
        <fullName evidence="7">ATP-diphosphohydrolase</fullName>
    </alternativeName>
    <alternativeName>
        <fullName evidence="4">Adenosine diphosphatase</fullName>
    </alternativeName>
    <alternativeName>
        <fullName evidence="5">NTPDase</fullName>
    </alternativeName>
</protein>
<dbReference type="GO" id="GO:0004050">
    <property type="term" value="F:apyrase activity"/>
    <property type="evidence" value="ECO:0007669"/>
    <property type="project" value="UniProtKB-EC"/>
</dbReference>
<dbReference type="Gene3D" id="3.30.420.40">
    <property type="match status" value="1"/>
</dbReference>
<accession>A0A078GE05</accession>
<dbReference type="PANTHER" id="PTHR11782:SF83">
    <property type="entry name" value="GUANOSINE-DIPHOSPHATASE"/>
    <property type="match status" value="1"/>
</dbReference>
<dbReference type="PANTHER" id="PTHR11782">
    <property type="entry name" value="ADENOSINE/GUANOSINE DIPHOSPHATASE"/>
    <property type="match status" value="1"/>
</dbReference>
<dbReference type="PaxDb" id="3708-A0A078GE05"/>
<evidence type="ECO:0000256" key="7">
    <source>
        <dbReference type="ARBA" id="ARBA00032306"/>
    </source>
</evidence>
<dbReference type="OMA" id="VIVVKTY"/>
<dbReference type="Proteomes" id="UP000028999">
    <property type="component" value="Unassembled WGS sequence"/>
</dbReference>
<evidence type="ECO:0000256" key="6">
    <source>
        <dbReference type="ARBA" id="ARBA00031428"/>
    </source>
</evidence>
<evidence type="ECO:0000256" key="5">
    <source>
        <dbReference type="ARBA" id="ARBA00031370"/>
    </source>
</evidence>
<dbReference type="Pfam" id="PF01150">
    <property type="entry name" value="GDA1_CD39"/>
    <property type="match status" value="1"/>
</dbReference>
<dbReference type="STRING" id="3708.A0A078GE05"/>
<dbReference type="EMBL" id="LK032145">
    <property type="protein sequence ID" value="CDY23581.1"/>
    <property type="molecule type" value="Genomic_DNA"/>
</dbReference>
<evidence type="ECO:0000256" key="1">
    <source>
        <dbReference type="ARBA" id="ARBA00009283"/>
    </source>
</evidence>
<dbReference type="AlphaFoldDB" id="A0A078GE05"/>
<gene>
    <name evidence="9" type="primary">BnaC05g40130D</name>
    <name evidence="9" type="ORF">GSBRNA2T00023776001</name>
</gene>
<dbReference type="GO" id="GO:0017110">
    <property type="term" value="F:nucleoside diphosphate phosphatase activity"/>
    <property type="evidence" value="ECO:0000318"/>
    <property type="project" value="GO_Central"/>
</dbReference>
<proteinExistence type="inferred from homology"/>
<dbReference type="EC" id="3.6.1.5" evidence="2"/>
<sequence length="178" mass="20037">MFNCFRKKYEKNRKLISAGYRSLSGNRVHVYCFDRNLDLVPLENQLEIFLQLKPGLSAYLNDPRQSANSLVTPLDKAEDSVPSELRPLTPVRVEATAGLRALGHEASENILQAVRELLKDRSRLKTEANAVSVLDGTQGGSYQWEKGIETFQKSLSEGKVKQVFFFDRDGNLISLFAS</sequence>
<name>A0A078GE05_BRANA</name>
<comment type="catalytic activity">
    <reaction evidence="8">
        <text>a ribonucleoside 5'-triphosphate + 2 H2O = a ribonucleoside 5'-phosphate + 2 phosphate + 2 H(+)</text>
        <dbReference type="Rhea" id="RHEA:36795"/>
        <dbReference type="ChEBI" id="CHEBI:15377"/>
        <dbReference type="ChEBI" id="CHEBI:15378"/>
        <dbReference type="ChEBI" id="CHEBI:43474"/>
        <dbReference type="ChEBI" id="CHEBI:58043"/>
        <dbReference type="ChEBI" id="CHEBI:61557"/>
        <dbReference type="EC" id="3.6.1.5"/>
    </reaction>
</comment>
<evidence type="ECO:0000313" key="9">
    <source>
        <dbReference type="EMBL" id="CDY23581.1"/>
    </source>
</evidence>
<organism evidence="9 10">
    <name type="scientific">Brassica napus</name>
    <name type="common">Rape</name>
    <dbReference type="NCBI Taxonomy" id="3708"/>
    <lineage>
        <taxon>Eukaryota</taxon>
        <taxon>Viridiplantae</taxon>
        <taxon>Streptophyta</taxon>
        <taxon>Embryophyta</taxon>
        <taxon>Tracheophyta</taxon>
        <taxon>Spermatophyta</taxon>
        <taxon>Magnoliopsida</taxon>
        <taxon>eudicotyledons</taxon>
        <taxon>Gunneridae</taxon>
        <taxon>Pentapetalae</taxon>
        <taxon>rosids</taxon>
        <taxon>malvids</taxon>
        <taxon>Brassicales</taxon>
        <taxon>Brassicaceae</taxon>
        <taxon>Brassiceae</taxon>
        <taxon>Brassica</taxon>
    </lineage>
</organism>
<keyword evidence="10" id="KW-1185">Reference proteome</keyword>
<evidence type="ECO:0000313" key="10">
    <source>
        <dbReference type="Proteomes" id="UP000028999"/>
    </source>
</evidence>
<evidence type="ECO:0000256" key="4">
    <source>
        <dbReference type="ARBA" id="ARBA00030084"/>
    </source>
</evidence>
<dbReference type="Gramene" id="CDY23581">
    <property type="protein sequence ID" value="CDY23581"/>
    <property type="gene ID" value="GSBRNA2T00023776001"/>
</dbReference>
<evidence type="ECO:0000256" key="3">
    <source>
        <dbReference type="ARBA" id="ARBA00022801"/>
    </source>
</evidence>
<dbReference type="GO" id="GO:0016020">
    <property type="term" value="C:membrane"/>
    <property type="evidence" value="ECO:0000318"/>
    <property type="project" value="GO_Central"/>
</dbReference>
<keyword evidence="3" id="KW-0378">Hydrolase</keyword>
<evidence type="ECO:0000256" key="2">
    <source>
        <dbReference type="ARBA" id="ARBA00012148"/>
    </source>
</evidence>
<dbReference type="GO" id="GO:0009134">
    <property type="term" value="P:nucleoside diphosphate catabolic process"/>
    <property type="evidence" value="ECO:0000318"/>
    <property type="project" value="GO_Central"/>
</dbReference>
<evidence type="ECO:0000256" key="8">
    <source>
        <dbReference type="ARBA" id="ARBA00049175"/>
    </source>
</evidence>
<reference evidence="9 10" key="1">
    <citation type="journal article" date="2014" name="Science">
        <title>Plant genetics. Early allopolyploid evolution in the post-Neolithic Brassica napus oilseed genome.</title>
        <authorList>
            <person name="Chalhoub B."/>
            <person name="Denoeud F."/>
            <person name="Liu S."/>
            <person name="Parkin I.A."/>
            <person name="Tang H."/>
            <person name="Wang X."/>
            <person name="Chiquet J."/>
            <person name="Belcram H."/>
            <person name="Tong C."/>
            <person name="Samans B."/>
            <person name="Correa M."/>
            <person name="Da Silva C."/>
            <person name="Just J."/>
            <person name="Falentin C."/>
            <person name="Koh C.S."/>
            <person name="Le Clainche I."/>
            <person name="Bernard M."/>
            <person name="Bento P."/>
            <person name="Noel B."/>
            <person name="Labadie K."/>
            <person name="Alberti A."/>
            <person name="Charles M."/>
            <person name="Arnaud D."/>
            <person name="Guo H."/>
            <person name="Daviaud C."/>
            <person name="Alamery S."/>
            <person name="Jabbari K."/>
            <person name="Zhao M."/>
            <person name="Edger P.P."/>
            <person name="Chelaifa H."/>
            <person name="Tack D."/>
            <person name="Lassalle G."/>
            <person name="Mestiri I."/>
            <person name="Schnel N."/>
            <person name="Le Paslier M.C."/>
            <person name="Fan G."/>
            <person name="Renault V."/>
            <person name="Bayer P.E."/>
            <person name="Golicz A.A."/>
            <person name="Manoli S."/>
            <person name="Lee T.H."/>
            <person name="Thi V.H."/>
            <person name="Chalabi S."/>
            <person name="Hu Q."/>
            <person name="Fan C."/>
            <person name="Tollenaere R."/>
            <person name="Lu Y."/>
            <person name="Battail C."/>
            <person name="Shen J."/>
            <person name="Sidebottom C.H."/>
            <person name="Wang X."/>
            <person name="Canaguier A."/>
            <person name="Chauveau A."/>
            <person name="Berard A."/>
            <person name="Deniot G."/>
            <person name="Guan M."/>
            <person name="Liu Z."/>
            <person name="Sun F."/>
            <person name="Lim Y.P."/>
            <person name="Lyons E."/>
            <person name="Town C.D."/>
            <person name="Bancroft I."/>
            <person name="Wang X."/>
            <person name="Meng J."/>
            <person name="Ma J."/>
            <person name="Pires J.C."/>
            <person name="King G.J."/>
            <person name="Brunel D."/>
            <person name="Delourme R."/>
            <person name="Renard M."/>
            <person name="Aury J.M."/>
            <person name="Adams K.L."/>
            <person name="Batley J."/>
            <person name="Snowdon R.J."/>
            <person name="Tost J."/>
            <person name="Edwards D."/>
            <person name="Zhou Y."/>
            <person name="Hua W."/>
            <person name="Sharpe A.G."/>
            <person name="Paterson A.H."/>
            <person name="Guan C."/>
            <person name="Wincker P."/>
        </authorList>
    </citation>
    <scope>NUCLEOTIDE SEQUENCE [LARGE SCALE GENOMIC DNA]</scope>
    <source>
        <strain evidence="10">cv. Darmor-bzh</strain>
    </source>
</reference>
<comment type="similarity">
    <text evidence="1">Belongs to the GDA1/CD39 NTPase family.</text>
</comment>
<dbReference type="InterPro" id="IPR000407">
    <property type="entry name" value="GDA1_CD39_NTPase"/>
</dbReference>